<dbReference type="OrthoDB" id="6195511at2"/>
<evidence type="ECO:0000313" key="2">
    <source>
        <dbReference type="EMBL" id="AKJ93936.1"/>
    </source>
</evidence>
<dbReference type="KEGG" id="tvr:TVD_00515"/>
<evidence type="ECO:0000313" key="3">
    <source>
        <dbReference type="Proteomes" id="UP000064201"/>
    </source>
</evidence>
<evidence type="ECO:0000256" key="1">
    <source>
        <dbReference type="SAM" id="MobiDB-lite"/>
    </source>
</evidence>
<name>A0A0G3G4Z8_9GAMM</name>
<reference evidence="2 3" key="1">
    <citation type="submission" date="2015-04" db="EMBL/GenBank/DDBJ databases">
        <title>Complete Sequence for the Genome of the Thioalkalivibrio versutus D301.</title>
        <authorList>
            <person name="Mu T."/>
            <person name="Zhou J."/>
            <person name="Xu X."/>
        </authorList>
    </citation>
    <scope>NUCLEOTIDE SEQUENCE [LARGE SCALE GENOMIC DNA]</scope>
    <source>
        <strain evidence="2 3">D301</strain>
    </source>
</reference>
<organism evidence="2 3">
    <name type="scientific">Thioalkalivibrio versutus</name>
    <dbReference type="NCBI Taxonomy" id="106634"/>
    <lineage>
        <taxon>Bacteria</taxon>
        <taxon>Pseudomonadati</taxon>
        <taxon>Pseudomonadota</taxon>
        <taxon>Gammaproteobacteria</taxon>
        <taxon>Chromatiales</taxon>
        <taxon>Ectothiorhodospiraceae</taxon>
        <taxon>Thioalkalivibrio</taxon>
    </lineage>
</organism>
<dbReference type="Proteomes" id="UP000064201">
    <property type="component" value="Chromosome"/>
</dbReference>
<protein>
    <submittedName>
        <fullName evidence="2">Uncharacterized protein</fullName>
    </submittedName>
</protein>
<gene>
    <name evidence="2" type="ORF">TVD_00515</name>
</gene>
<dbReference type="PATRIC" id="fig|106634.4.peg.106"/>
<proteinExistence type="predicted"/>
<feature type="region of interest" description="Disordered" evidence="1">
    <location>
        <begin position="1"/>
        <end position="40"/>
    </location>
</feature>
<dbReference type="AlphaFoldDB" id="A0A0G3G4Z8"/>
<sequence length="256" mass="26934">MSDEHEHNGNHGPEDVGEGKSTAPVDPDTGSSGLRSRSRRRLTAAGLGGAMLVSLPAKSVWGAQGQCSLSGNIFSANVSNIDHECTAGDGCTSAFWKDNWGAWECTGYSPGSCIQTNGTDNNCQRFDATVGAGGATSFEEVFGYRPECLTGTPSLMEVLHAWGVCRGSLDWHAVGAVLNAACTSIDFGASVDEVIKAYSMAREDVGKHSAVTNVFAYMNERFCPINGLGDCGDGFTRNEAGECVEVRTNSSGTLNR</sequence>
<dbReference type="RefSeq" id="WP_047250521.1">
    <property type="nucleotide sequence ID" value="NZ_CP011367.1"/>
</dbReference>
<accession>A0A0G3G4Z8</accession>
<dbReference type="STRING" id="106634.TVD_00515"/>
<dbReference type="EMBL" id="CP011367">
    <property type="protein sequence ID" value="AKJ93936.1"/>
    <property type="molecule type" value="Genomic_DNA"/>
</dbReference>
<feature type="compositionally biased region" description="Basic and acidic residues" evidence="1">
    <location>
        <begin position="1"/>
        <end position="18"/>
    </location>
</feature>
<keyword evidence="3" id="KW-1185">Reference proteome</keyword>